<comment type="pathway">
    <text evidence="1">Cofactor biosynthesis; FAD biosynthesis; FAD from FMN: step 1/1.</text>
</comment>
<evidence type="ECO:0000256" key="7">
    <source>
        <dbReference type="ARBA" id="ARBA00022741"/>
    </source>
</evidence>
<dbReference type="GO" id="GO:0005524">
    <property type="term" value="F:ATP binding"/>
    <property type="evidence" value="ECO:0007669"/>
    <property type="project" value="UniProtKB-KW"/>
</dbReference>
<evidence type="ECO:0000256" key="1">
    <source>
        <dbReference type="ARBA" id="ARBA00004726"/>
    </source>
</evidence>
<evidence type="ECO:0000313" key="15">
    <source>
        <dbReference type="EMBL" id="TPX07570.1"/>
    </source>
</evidence>
<evidence type="ECO:0000259" key="13">
    <source>
        <dbReference type="PROSITE" id="PS51186"/>
    </source>
</evidence>
<keyword evidence="4" id="KW-0288">FMN</keyword>
<dbReference type="GO" id="GO:0016747">
    <property type="term" value="F:acyltransferase activity, transferring groups other than amino-acyl groups"/>
    <property type="evidence" value="ECO:0007669"/>
    <property type="project" value="InterPro"/>
</dbReference>
<evidence type="ECO:0000256" key="6">
    <source>
        <dbReference type="ARBA" id="ARBA00022695"/>
    </source>
</evidence>
<dbReference type="InterPro" id="IPR016181">
    <property type="entry name" value="Acyl_CoA_acyltransferase"/>
</dbReference>
<comment type="caution">
    <text evidence="15">The sequence shown here is derived from an EMBL/GenBank/DDBJ whole genome shotgun (WGS) entry which is preliminary data.</text>
</comment>
<evidence type="ECO:0000256" key="9">
    <source>
        <dbReference type="ARBA" id="ARBA00022840"/>
    </source>
</evidence>
<keyword evidence="8" id="KW-0274">FAD</keyword>
<dbReference type="GO" id="GO:0003919">
    <property type="term" value="F:FMN adenylyltransferase activity"/>
    <property type="evidence" value="ECO:0007669"/>
    <property type="project" value="UniProtKB-EC"/>
</dbReference>
<feature type="domain" description="N-acetyltransferase" evidence="13">
    <location>
        <begin position="14"/>
        <end position="184"/>
    </location>
</feature>
<reference evidence="15 16" key="1">
    <citation type="submission" date="2019-06" db="EMBL/GenBank/DDBJ databases">
        <title>Draft genome sequence of the filamentous fungus Phialemoniopsis curvata isolated from diesel fuel.</title>
        <authorList>
            <person name="Varaljay V.A."/>
            <person name="Lyon W.J."/>
            <person name="Crouch A.L."/>
            <person name="Drake C.E."/>
            <person name="Hollomon J.M."/>
            <person name="Nadeau L.J."/>
            <person name="Nunn H.S."/>
            <person name="Stevenson B.S."/>
            <person name="Bojanowski C.L."/>
            <person name="Crookes-Goodson W.J."/>
        </authorList>
    </citation>
    <scope>NUCLEOTIDE SEQUENCE [LARGE SCALE GENOMIC DNA]</scope>
    <source>
        <strain evidence="15 16">D216</strain>
    </source>
</reference>
<dbReference type="EMBL" id="SKBQ01000008">
    <property type="protein sequence ID" value="TPX07357.1"/>
    <property type="molecule type" value="Genomic_DNA"/>
</dbReference>
<evidence type="ECO:0000256" key="5">
    <source>
        <dbReference type="ARBA" id="ARBA00022679"/>
    </source>
</evidence>
<dbReference type="SUPFAM" id="SSF55729">
    <property type="entry name" value="Acyl-CoA N-acyltransferases (Nat)"/>
    <property type="match status" value="1"/>
</dbReference>
<dbReference type="InterPro" id="IPR014729">
    <property type="entry name" value="Rossmann-like_a/b/a_fold"/>
</dbReference>
<evidence type="ECO:0000256" key="10">
    <source>
        <dbReference type="ARBA" id="ARBA00031145"/>
    </source>
</evidence>
<evidence type="ECO:0000256" key="12">
    <source>
        <dbReference type="ARBA" id="ARBA00049494"/>
    </source>
</evidence>
<proteinExistence type="predicted"/>
<evidence type="ECO:0000313" key="14">
    <source>
        <dbReference type="EMBL" id="TPX07357.1"/>
    </source>
</evidence>
<evidence type="ECO:0000313" key="16">
    <source>
        <dbReference type="Proteomes" id="UP000319257"/>
    </source>
</evidence>
<dbReference type="InterPro" id="IPR002500">
    <property type="entry name" value="PAPS_reduct_dom"/>
</dbReference>
<evidence type="ECO:0000256" key="3">
    <source>
        <dbReference type="ARBA" id="ARBA00022630"/>
    </source>
</evidence>
<evidence type="ECO:0000256" key="4">
    <source>
        <dbReference type="ARBA" id="ARBA00022643"/>
    </source>
</evidence>
<dbReference type="RefSeq" id="XP_030989068.1">
    <property type="nucleotide sequence ID" value="XM_031136096.1"/>
</dbReference>
<keyword evidence="9" id="KW-0067">ATP-binding</keyword>
<keyword evidence="7" id="KW-0547">Nucleotide-binding</keyword>
<evidence type="ECO:0000256" key="2">
    <source>
        <dbReference type="ARBA" id="ARBA00012393"/>
    </source>
</evidence>
<dbReference type="STRING" id="1093900.A0A507ATN7"/>
<dbReference type="GeneID" id="41969407"/>
<dbReference type="OrthoDB" id="270728at2759"/>
<dbReference type="PANTHER" id="PTHR23293">
    <property type="entry name" value="FAD SYNTHETASE-RELATED FMN ADENYLYLTRANSFERASE"/>
    <property type="match status" value="1"/>
</dbReference>
<dbReference type="GO" id="GO:0006747">
    <property type="term" value="P:FAD biosynthetic process"/>
    <property type="evidence" value="ECO:0007669"/>
    <property type="project" value="TreeGrafter"/>
</dbReference>
<keyword evidence="16" id="KW-1185">Reference proteome</keyword>
<protein>
    <recommendedName>
        <fullName evidence="2">FAD synthase</fullName>
        <ecNumber evidence="2">2.7.7.2</ecNumber>
    </recommendedName>
    <alternativeName>
        <fullName evidence="10">FAD pyrophosphorylase</fullName>
    </alternativeName>
    <alternativeName>
        <fullName evidence="11">FMN adenylyltransferase</fullName>
    </alternativeName>
</protein>
<dbReference type="Gene3D" id="3.40.50.620">
    <property type="entry name" value="HUPs"/>
    <property type="match status" value="1"/>
</dbReference>
<comment type="catalytic activity">
    <reaction evidence="12">
        <text>FMN + ATP + H(+) = FAD + diphosphate</text>
        <dbReference type="Rhea" id="RHEA:17237"/>
        <dbReference type="ChEBI" id="CHEBI:15378"/>
        <dbReference type="ChEBI" id="CHEBI:30616"/>
        <dbReference type="ChEBI" id="CHEBI:33019"/>
        <dbReference type="ChEBI" id="CHEBI:57692"/>
        <dbReference type="ChEBI" id="CHEBI:58210"/>
        <dbReference type="EC" id="2.7.7.2"/>
    </reaction>
</comment>
<keyword evidence="5" id="KW-0808">Transferase</keyword>
<dbReference type="InterPro" id="IPR000182">
    <property type="entry name" value="GNAT_dom"/>
</dbReference>
<dbReference type="EMBL" id="SKBQ01000008">
    <property type="protein sequence ID" value="TPX07570.1"/>
    <property type="molecule type" value="Genomic_DNA"/>
</dbReference>
<dbReference type="CDD" id="cd04301">
    <property type="entry name" value="NAT_SF"/>
    <property type="match status" value="1"/>
</dbReference>
<evidence type="ECO:0000256" key="11">
    <source>
        <dbReference type="ARBA" id="ARBA00031871"/>
    </source>
</evidence>
<dbReference type="Proteomes" id="UP000319257">
    <property type="component" value="Unassembled WGS sequence"/>
</dbReference>
<dbReference type="Gene3D" id="3.40.630.30">
    <property type="match status" value="1"/>
</dbReference>
<evidence type="ECO:0000256" key="8">
    <source>
        <dbReference type="ARBA" id="ARBA00022827"/>
    </source>
</evidence>
<keyword evidence="3" id="KW-0285">Flavoprotein</keyword>
<keyword evidence="6" id="KW-0548">Nucleotidyltransferase</keyword>
<dbReference type="AlphaFoldDB" id="A0A507ATN7"/>
<accession>A0A507ATN7</accession>
<sequence>MSAFPTPHSSSQGPSITRAKTEDVPAIKELITAAYTKYVERMNQLPGPMLADYVKLIEEGKQDVFVLTREETVVAAEGEGADTKSSRIVGSVVLSNLPDEDAIEVNKLVVDPKVQRSGYGRILMDYSEEVAKARGFKAVVLFTNVKMYENIAYYSKLGSRRTLGDMIEEQDRQTGPAPPRLNGGGSIPDAAAAAASRSLEHVCLELRDKVDAFLNQKASTPLLSQVQDQLRISIGVVEDALNRYECVNGRVRIPSPRTAVLTPMQAGTARDKLQRRQRLAVYVVADHSFPQVDEFTESTARQYRLDLCRFALPMRQALDAYLAERPSVRAIFVGTRRTDPHGANLKHFDPTSAGWPDFMRVHPVIDWHYAEIWAGYTSLGGTTDTHPNPQLAKAGAGGKFRPAYELVADDEERLGRDA</sequence>
<dbReference type="Pfam" id="PF01507">
    <property type="entry name" value="PAPS_reduct"/>
    <property type="match status" value="1"/>
</dbReference>
<name>A0A507ATN7_9PEZI</name>
<dbReference type="Pfam" id="PF00583">
    <property type="entry name" value="Acetyltransf_1"/>
    <property type="match status" value="1"/>
</dbReference>
<organism evidence="15 16">
    <name type="scientific">Thyridium curvatum</name>
    <dbReference type="NCBI Taxonomy" id="1093900"/>
    <lineage>
        <taxon>Eukaryota</taxon>
        <taxon>Fungi</taxon>
        <taxon>Dikarya</taxon>
        <taxon>Ascomycota</taxon>
        <taxon>Pezizomycotina</taxon>
        <taxon>Sordariomycetes</taxon>
        <taxon>Sordariomycetidae</taxon>
        <taxon>Thyridiales</taxon>
        <taxon>Thyridiaceae</taxon>
        <taxon>Thyridium</taxon>
    </lineage>
</organism>
<gene>
    <name evidence="14" type="ORF">E0L32_001960</name>
    <name evidence="15" type="ORF">E0L32_002173</name>
</gene>
<dbReference type="SUPFAM" id="SSF52402">
    <property type="entry name" value="Adenine nucleotide alpha hydrolases-like"/>
    <property type="match status" value="1"/>
</dbReference>
<dbReference type="EC" id="2.7.7.2" evidence="2"/>
<dbReference type="InParanoid" id="A0A507ATN7"/>
<dbReference type="PROSITE" id="PS51186">
    <property type="entry name" value="GNAT"/>
    <property type="match status" value="1"/>
</dbReference>
<dbReference type="PANTHER" id="PTHR23293:SF9">
    <property type="entry name" value="FAD SYNTHASE"/>
    <property type="match status" value="1"/>
</dbReference>